<evidence type="ECO:0000256" key="4">
    <source>
        <dbReference type="ARBA" id="ARBA00016463"/>
    </source>
</evidence>
<sequence length="252" mass="28418">MWRWLHPYAKPEATYRLVDKLLPWFAAFTVVSLAVGMIWGLAYAPADYQQGDSYRIIYIHVPSAIFSMAAYFAMAVMGAIALIWQIKTAEWAIPAIAPVGAAMTVVALLTGAIWGKPMWGTWWVWDARLTSELILLFLYVGVMALYYAFDDVRTGAKAASILAIVGVVNLPIIHYSVEWWNTLHQGATITKFERPSIATSMLWPLLVSLLGFKLLTISLVMMRFKNELLRHELHRPWAQKELSADKELSDGV</sequence>
<evidence type="ECO:0000313" key="11">
    <source>
        <dbReference type="EMBL" id="RUO77072.1"/>
    </source>
</evidence>
<feature type="transmembrane region" description="Helical" evidence="9">
    <location>
        <begin position="133"/>
        <end position="149"/>
    </location>
</feature>
<evidence type="ECO:0000256" key="9">
    <source>
        <dbReference type="RuleBase" id="RU364092"/>
    </source>
</evidence>
<evidence type="ECO:0000256" key="3">
    <source>
        <dbReference type="ARBA" id="ARBA00005840"/>
    </source>
</evidence>
<keyword evidence="9" id="KW-0997">Cell inner membrane</keyword>
<evidence type="ECO:0000256" key="8">
    <source>
        <dbReference type="ARBA" id="ARBA00023136"/>
    </source>
</evidence>
<dbReference type="RefSeq" id="WP_126783342.1">
    <property type="nucleotide sequence ID" value="NZ_PIQF01000001.1"/>
</dbReference>
<keyword evidence="9" id="KW-1003">Cell membrane</keyword>
<comment type="caution">
    <text evidence="11">The sequence shown here is derived from an EMBL/GenBank/DDBJ whole genome shotgun (WGS) entry which is preliminary data.</text>
</comment>
<dbReference type="PANTHER" id="PTHR30071">
    <property type="entry name" value="HEME EXPORTER PROTEIN C"/>
    <property type="match status" value="1"/>
</dbReference>
<proteinExistence type="inferred from homology"/>
<evidence type="ECO:0000256" key="2">
    <source>
        <dbReference type="ARBA" id="ARBA00004141"/>
    </source>
</evidence>
<keyword evidence="6 9" id="KW-0201">Cytochrome c-type biogenesis</keyword>
<comment type="subcellular location">
    <subcellularLocation>
        <location evidence="9">Cell inner membrane</location>
    </subcellularLocation>
    <subcellularLocation>
        <location evidence="2">Membrane</location>
        <topology evidence="2">Multi-pass membrane protein</topology>
    </subcellularLocation>
</comment>
<gene>
    <name evidence="9" type="primary">ccmC</name>
    <name evidence="11" type="ORF">CWI81_00775</name>
</gene>
<evidence type="ECO:0000259" key="10">
    <source>
        <dbReference type="Pfam" id="PF01578"/>
    </source>
</evidence>
<evidence type="ECO:0000256" key="1">
    <source>
        <dbReference type="ARBA" id="ARBA00002442"/>
    </source>
</evidence>
<evidence type="ECO:0000256" key="6">
    <source>
        <dbReference type="ARBA" id="ARBA00022748"/>
    </source>
</evidence>
<dbReference type="PRINTS" id="PR01386">
    <property type="entry name" value="CCMCBIOGNSIS"/>
</dbReference>
<dbReference type="PANTHER" id="PTHR30071:SF1">
    <property type="entry name" value="CYTOCHROME B_B6 PROTEIN-RELATED"/>
    <property type="match status" value="1"/>
</dbReference>
<dbReference type="InterPro" id="IPR045062">
    <property type="entry name" value="Cyt_c_biogenesis_CcsA/CcmC"/>
</dbReference>
<dbReference type="Pfam" id="PF01578">
    <property type="entry name" value="Cytochrom_C_asm"/>
    <property type="match status" value="1"/>
</dbReference>
<dbReference type="OrthoDB" id="9778550at2"/>
<keyword evidence="9" id="KW-0813">Transport</keyword>
<comment type="function">
    <text evidence="1 9">Required for the export of heme to the periplasm for the biogenesis of c-type cytochromes.</text>
</comment>
<dbReference type="GO" id="GO:0017004">
    <property type="term" value="P:cytochrome complex assembly"/>
    <property type="evidence" value="ECO:0007669"/>
    <property type="project" value="UniProtKB-KW"/>
</dbReference>
<evidence type="ECO:0000256" key="7">
    <source>
        <dbReference type="ARBA" id="ARBA00022989"/>
    </source>
</evidence>
<feature type="domain" description="Cytochrome c assembly protein" evidence="10">
    <location>
        <begin position="23"/>
        <end position="184"/>
    </location>
</feature>
<name>A0A432ZIH3_9GAMM</name>
<organism evidence="11 12">
    <name type="scientific">Idiomarina seosinensis</name>
    <dbReference type="NCBI Taxonomy" id="281739"/>
    <lineage>
        <taxon>Bacteria</taxon>
        <taxon>Pseudomonadati</taxon>
        <taxon>Pseudomonadota</taxon>
        <taxon>Gammaproteobacteria</taxon>
        <taxon>Alteromonadales</taxon>
        <taxon>Idiomarinaceae</taxon>
        <taxon>Idiomarina</taxon>
    </lineage>
</organism>
<evidence type="ECO:0000256" key="5">
    <source>
        <dbReference type="ARBA" id="ARBA00022692"/>
    </source>
</evidence>
<keyword evidence="7 9" id="KW-1133">Transmembrane helix</keyword>
<feature type="transmembrane region" description="Helical" evidence="9">
    <location>
        <begin position="21"/>
        <end position="44"/>
    </location>
</feature>
<dbReference type="Proteomes" id="UP000287908">
    <property type="component" value="Unassembled WGS sequence"/>
</dbReference>
<dbReference type="InterPro" id="IPR002541">
    <property type="entry name" value="Cyt_c_assembly"/>
</dbReference>
<protein>
    <recommendedName>
        <fullName evidence="4 9">Heme exporter protein C</fullName>
    </recommendedName>
    <alternativeName>
        <fullName evidence="9">Cytochrome c-type biogenesis protein</fullName>
    </alternativeName>
</protein>
<dbReference type="AlphaFoldDB" id="A0A432ZIH3"/>
<accession>A0A432ZIH3</accession>
<feature type="transmembrane region" description="Helical" evidence="9">
    <location>
        <begin position="201"/>
        <end position="222"/>
    </location>
</feature>
<dbReference type="EMBL" id="PIQF01000001">
    <property type="protein sequence ID" value="RUO77072.1"/>
    <property type="molecule type" value="Genomic_DNA"/>
</dbReference>
<dbReference type="GO" id="GO:0005886">
    <property type="term" value="C:plasma membrane"/>
    <property type="evidence" value="ECO:0007669"/>
    <property type="project" value="UniProtKB-SubCell"/>
</dbReference>
<dbReference type="GO" id="GO:0015232">
    <property type="term" value="F:heme transmembrane transporter activity"/>
    <property type="evidence" value="ECO:0007669"/>
    <property type="project" value="InterPro"/>
</dbReference>
<evidence type="ECO:0000313" key="12">
    <source>
        <dbReference type="Proteomes" id="UP000287908"/>
    </source>
</evidence>
<reference evidence="11 12" key="1">
    <citation type="journal article" date="2011" name="Front. Microbiol.">
        <title>Genomic signatures of strain selection and enhancement in Bacillus atrophaeus var. globigii, a historical biowarfare simulant.</title>
        <authorList>
            <person name="Gibbons H.S."/>
            <person name="Broomall S.M."/>
            <person name="McNew L.A."/>
            <person name="Daligault H."/>
            <person name="Chapman C."/>
            <person name="Bruce D."/>
            <person name="Karavis M."/>
            <person name="Krepps M."/>
            <person name="McGregor P.A."/>
            <person name="Hong C."/>
            <person name="Park K.H."/>
            <person name="Akmal A."/>
            <person name="Feldman A."/>
            <person name="Lin J.S."/>
            <person name="Chang W.E."/>
            <person name="Higgs B.W."/>
            <person name="Demirev P."/>
            <person name="Lindquist J."/>
            <person name="Liem A."/>
            <person name="Fochler E."/>
            <person name="Read T.D."/>
            <person name="Tapia R."/>
            <person name="Johnson S."/>
            <person name="Bishop-Lilly K.A."/>
            <person name="Detter C."/>
            <person name="Han C."/>
            <person name="Sozhamannan S."/>
            <person name="Rosenzweig C.N."/>
            <person name="Skowronski E.W."/>
        </authorList>
    </citation>
    <scope>NUCLEOTIDE SEQUENCE [LARGE SCALE GENOMIC DNA]</scope>
    <source>
        <strain evidence="11 12">CL-SP19</strain>
    </source>
</reference>
<keyword evidence="12" id="KW-1185">Reference proteome</keyword>
<dbReference type="InterPro" id="IPR003557">
    <property type="entry name" value="Cyt_c_biogenesis_CcmC"/>
</dbReference>
<comment type="similarity">
    <text evidence="3 9">Belongs to the CcmC/CycZ/HelC family.</text>
</comment>
<dbReference type="NCBIfam" id="TIGR01191">
    <property type="entry name" value="ccmC"/>
    <property type="match status" value="1"/>
</dbReference>
<dbReference type="GO" id="GO:0020037">
    <property type="term" value="F:heme binding"/>
    <property type="evidence" value="ECO:0007669"/>
    <property type="project" value="InterPro"/>
</dbReference>
<feature type="transmembrane region" description="Helical" evidence="9">
    <location>
        <begin position="56"/>
        <end position="84"/>
    </location>
</feature>
<keyword evidence="8 9" id="KW-0472">Membrane</keyword>
<keyword evidence="5 9" id="KW-0812">Transmembrane</keyword>
<feature type="transmembrane region" description="Helical" evidence="9">
    <location>
        <begin position="161"/>
        <end position="181"/>
    </location>
</feature>
<feature type="transmembrane region" description="Helical" evidence="9">
    <location>
        <begin position="91"/>
        <end position="113"/>
    </location>
</feature>